<evidence type="ECO:0000256" key="4">
    <source>
        <dbReference type="ARBA" id="ARBA00022452"/>
    </source>
</evidence>
<dbReference type="NCBIfam" id="TIGR01844">
    <property type="entry name" value="type_I_sec_TolC"/>
    <property type="match status" value="1"/>
</dbReference>
<dbReference type="SUPFAM" id="SSF56954">
    <property type="entry name" value="Outer membrane efflux proteins (OEP)"/>
    <property type="match status" value="1"/>
</dbReference>
<feature type="region of interest" description="Disordered" evidence="8">
    <location>
        <begin position="79"/>
        <end position="114"/>
    </location>
</feature>
<evidence type="ECO:0000256" key="8">
    <source>
        <dbReference type="SAM" id="MobiDB-lite"/>
    </source>
</evidence>
<evidence type="ECO:0000256" key="3">
    <source>
        <dbReference type="ARBA" id="ARBA00022448"/>
    </source>
</evidence>
<comment type="subcellular location">
    <subcellularLocation>
        <location evidence="1">Cell outer membrane</location>
    </subcellularLocation>
</comment>
<reference evidence="9 10" key="1">
    <citation type="submission" date="2024-04" db="EMBL/GenBank/DDBJ databases">
        <title>Novel species of the genus Ideonella isolated from streams.</title>
        <authorList>
            <person name="Lu H."/>
        </authorList>
    </citation>
    <scope>NUCLEOTIDE SEQUENCE [LARGE SCALE GENOMIC DNA]</scope>
    <source>
        <strain evidence="9 10">BYS139W</strain>
    </source>
</reference>
<evidence type="ECO:0000256" key="6">
    <source>
        <dbReference type="ARBA" id="ARBA00023136"/>
    </source>
</evidence>
<dbReference type="Pfam" id="PF02321">
    <property type="entry name" value="OEP"/>
    <property type="match status" value="2"/>
</dbReference>
<accession>A0ABU9B8Z3</accession>
<proteinExistence type="inferred from homology"/>
<gene>
    <name evidence="9" type="ORF">AACH11_09595</name>
</gene>
<sequence length="473" mass="50026">MSLSRSSLFRRPSAGTRPTPGRLRRPAMARAIALALAGLGLGSVQAQSLQPLYEAARDHDATLESARLQTDGTRLKAAQSRALKGPSVDGGASLAASTADTPWSSTRTTHNQQGQLTLTARQSLYNRANDATIAQSERGVAVAESQLRAAQQDLMLRLTQAYFDVLTAQDALATVRANRSAIAEQLASAKRNFEVGTATITDTREAEARADLVRAQEIAAENDLETTGLALGQLVGRDGLQPRPLARPVTLPALLPDDVEAWVAQAEANNAQLAQLRLALDVARLETDKARAALSPTVSASATLADTWTRVSGRTVSSGQEVPFGPNRGSGLSGSVGVALNMPLYSGESLQNRLKETLALEAKARADLEAARRSVAQGTRSAFQSLRSLRARIGALQAAEASSALALQATQLGYQVGVRVNLDVLNAQSQLNGAQRDLAKARYDLLVGQLKLRQLAGVLAEPDLQATDALLAR</sequence>
<name>A0ABU9B8Z3_9BURK</name>
<evidence type="ECO:0000313" key="10">
    <source>
        <dbReference type="Proteomes" id="UP001368500"/>
    </source>
</evidence>
<feature type="region of interest" description="Disordered" evidence="8">
    <location>
        <begin position="1"/>
        <end position="25"/>
    </location>
</feature>
<evidence type="ECO:0000256" key="1">
    <source>
        <dbReference type="ARBA" id="ARBA00004442"/>
    </source>
</evidence>
<dbReference type="Gene3D" id="1.20.1600.10">
    <property type="entry name" value="Outer membrane efflux proteins (OEP)"/>
    <property type="match status" value="1"/>
</dbReference>
<dbReference type="RefSeq" id="WP_341373992.1">
    <property type="nucleotide sequence ID" value="NZ_JBBUTF010000007.1"/>
</dbReference>
<dbReference type="InterPro" id="IPR010130">
    <property type="entry name" value="T1SS_OMP_TolC"/>
</dbReference>
<keyword evidence="3" id="KW-0813">Transport</keyword>
<keyword evidence="4" id="KW-1134">Transmembrane beta strand</keyword>
<organism evidence="9 10">
    <name type="scientific">Pseudaquabacterium rugosum</name>
    <dbReference type="NCBI Taxonomy" id="2984194"/>
    <lineage>
        <taxon>Bacteria</taxon>
        <taxon>Pseudomonadati</taxon>
        <taxon>Pseudomonadota</taxon>
        <taxon>Betaproteobacteria</taxon>
        <taxon>Burkholderiales</taxon>
        <taxon>Sphaerotilaceae</taxon>
        <taxon>Pseudaquabacterium</taxon>
    </lineage>
</organism>
<evidence type="ECO:0000313" key="9">
    <source>
        <dbReference type="EMBL" id="MEK8026211.1"/>
    </source>
</evidence>
<comment type="caution">
    <text evidence="9">The sequence shown here is derived from an EMBL/GenBank/DDBJ whole genome shotgun (WGS) entry which is preliminary data.</text>
</comment>
<keyword evidence="5" id="KW-0812">Transmembrane</keyword>
<dbReference type="EMBL" id="JBBUTF010000007">
    <property type="protein sequence ID" value="MEK8026211.1"/>
    <property type="molecule type" value="Genomic_DNA"/>
</dbReference>
<keyword evidence="7" id="KW-0998">Cell outer membrane</keyword>
<evidence type="ECO:0000256" key="2">
    <source>
        <dbReference type="ARBA" id="ARBA00007613"/>
    </source>
</evidence>
<evidence type="ECO:0000256" key="7">
    <source>
        <dbReference type="ARBA" id="ARBA00023237"/>
    </source>
</evidence>
<feature type="compositionally biased region" description="Polar residues" evidence="8">
    <location>
        <begin position="95"/>
        <end position="114"/>
    </location>
</feature>
<dbReference type="PANTHER" id="PTHR30026:SF20">
    <property type="entry name" value="OUTER MEMBRANE PROTEIN TOLC"/>
    <property type="match status" value="1"/>
</dbReference>
<dbReference type="Proteomes" id="UP001368500">
    <property type="component" value="Unassembled WGS sequence"/>
</dbReference>
<comment type="similarity">
    <text evidence="2">Belongs to the outer membrane factor (OMF) (TC 1.B.17) family.</text>
</comment>
<dbReference type="InterPro" id="IPR051906">
    <property type="entry name" value="TolC-like"/>
</dbReference>
<dbReference type="InterPro" id="IPR003423">
    <property type="entry name" value="OMP_efflux"/>
</dbReference>
<keyword evidence="10" id="KW-1185">Reference proteome</keyword>
<keyword evidence="6" id="KW-0472">Membrane</keyword>
<evidence type="ECO:0000256" key="5">
    <source>
        <dbReference type="ARBA" id="ARBA00022692"/>
    </source>
</evidence>
<dbReference type="PANTHER" id="PTHR30026">
    <property type="entry name" value="OUTER MEMBRANE PROTEIN TOLC"/>
    <property type="match status" value="1"/>
</dbReference>
<feature type="compositionally biased region" description="Low complexity" evidence="8">
    <location>
        <begin position="1"/>
        <end position="21"/>
    </location>
</feature>
<protein>
    <submittedName>
        <fullName evidence="9">TolC family outer membrane protein</fullName>
    </submittedName>
</protein>